<comment type="caution">
    <text evidence="4">The sequence shown here is derived from an EMBL/GenBank/DDBJ whole genome shotgun (WGS) entry which is preliminary data.</text>
</comment>
<name>A0A8T0JCM6_CERPU</name>
<keyword evidence="2" id="KW-0378">Hydrolase</keyword>
<accession>A0A8T0JCM6</accession>
<dbReference type="Gene3D" id="3.40.50.1110">
    <property type="entry name" value="SGNH hydrolase"/>
    <property type="match status" value="1"/>
</dbReference>
<keyword evidence="3" id="KW-0472">Membrane</keyword>
<evidence type="ECO:0000256" key="2">
    <source>
        <dbReference type="ARBA" id="ARBA00022801"/>
    </source>
</evidence>
<protein>
    <recommendedName>
        <fullName evidence="6">GDSL esterase/lipase</fullName>
    </recommendedName>
</protein>
<dbReference type="AlphaFoldDB" id="A0A8T0JCM6"/>
<evidence type="ECO:0008006" key="6">
    <source>
        <dbReference type="Google" id="ProtNLM"/>
    </source>
</evidence>
<dbReference type="InterPro" id="IPR051058">
    <property type="entry name" value="GDSL_Est/Lipase"/>
</dbReference>
<evidence type="ECO:0000256" key="3">
    <source>
        <dbReference type="SAM" id="Phobius"/>
    </source>
</evidence>
<dbReference type="CDD" id="cd01837">
    <property type="entry name" value="SGNH_plant_lipase_like"/>
    <property type="match status" value="1"/>
</dbReference>
<comment type="similarity">
    <text evidence="1">Belongs to the 'GDSL' lipolytic enzyme family.</text>
</comment>
<evidence type="ECO:0000313" key="4">
    <source>
        <dbReference type="EMBL" id="KAG0592588.1"/>
    </source>
</evidence>
<dbReference type="EMBL" id="CM026421">
    <property type="protein sequence ID" value="KAG0592588.1"/>
    <property type="molecule type" value="Genomic_DNA"/>
</dbReference>
<keyword evidence="3" id="KW-1133">Transmembrane helix</keyword>
<dbReference type="PANTHER" id="PTHR45648">
    <property type="entry name" value="GDSL LIPASE/ACYLHYDROLASE FAMILY PROTEIN (AFU_ORTHOLOGUE AFUA_4G14700)"/>
    <property type="match status" value="1"/>
</dbReference>
<dbReference type="GO" id="GO:0016788">
    <property type="term" value="F:hydrolase activity, acting on ester bonds"/>
    <property type="evidence" value="ECO:0007669"/>
    <property type="project" value="InterPro"/>
</dbReference>
<proteinExistence type="inferred from homology"/>
<keyword evidence="3" id="KW-0812">Transmembrane</keyword>
<organism evidence="4 5">
    <name type="scientific">Ceratodon purpureus</name>
    <name type="common">Fire moss</name>
    <name type="synonym">Dicranum purpureum</name>
    <dbReference type="NCBI Taxonomy" id="3225"/>
    <lineage>
        <taxon>Eukaryota</taxon>
        <taxon>Viridiplantae</taxon>
        <taxon>Streptophyta</taxon>
        <taxon>Embryophyta</taxon>
        <taxon>Bryophyta</taxon>
        <taxon>Bryophytina</taxon>
        <taxon>Bryopsida</taxon>
        <taxon>Dicranidae</taxon>
        <taxon>Pseudoditrichales</taxon>
        <taxon>Ditrichaceae</taxon>
        <taxon>Ceratodon</taxon>
    </lineage>
</organism>
<dbReference type="OrthoDB" id="1600564at2759"/>
<reference evidence="4" key="1">
    <citation type="submission" date="2020-06" db="EMBL/GenBank/DDBJ databases">
        <title>WGS assembly of Ceratodon purpureus strain R40.</title>
        <authorList>
            <person name="Carey S.B."/>
            <person name="Jenkins J."/>
            <person name="Shu S."/>
            <person name="Lovell J.T."/>
            <person name="Sreedasyam A."/>
            <person name="Maumus F."/>
            <person name="Tiley G.P."/>
            <person name="Fernandez-Pozo N."/>
            <person name="Barry K."/>
            <person name="Chen C."/>
            <person name="Wang M."/>
            <person name="Lipzen A."/>
            <person name="Daum C."/>
            <person name="Saski C.A."/>
            <person name="Payton A.C."/>
            <person name="Mcbreen J.C."/>
            <person name="Conrad R.E."/>
            <person name="Kollar L.M."/>
            <person name="Olsson S."/>
            <person name="Huttunen S."/>
            <person name="Landis J.B."/>
            <person name="Wickett N.J."/>
            <person name="Johnson M.G."/>
            <person name="Rensing S.A."/>
            <person name="Grimwood J."/>
            <person name="Schmutz J."/>
            <person name="Mcdaniel S.F."/>
        </authorList>
    </citation>
    <scope>NUCLEOTIDE SEQUENCE</scope>
    <source>
        <strain evidence="4">R40</strain>
    </source>
</reference>
<sequence>MDFRSVPSLVVMTLCMTIIIAPFMRGAEARPQRIDVPAYFAFGDSFADVGTNNYLPNTTARANFPPYGETYFRKPTGRFTNGRNIVDIFAQTVGLPSAPPYLQPNSSFIAGVNFASAGSGLLNETNFGSVVSMSEQVDQFKTVRVLLQNKLSAWGALKLISKSIFLVLSGSNDIVEYLSDPDFQSQSNATQFLSTVVEAYQTTLTELYKSGARKAVLVNLAPLGCSPSARAANPFSPGECFPPGNDLALGFNAGLRQLVDSLHFALPDFNIVIAESYDLILSMINDKKSYGLDNVSAACCGAGFMNAQIRCGLPVPPGLLEIESSLCKRPSKYLFWDIVHPTEQVVKLLFKSFWTGNTSFAYPMNVKALASV</sequence>
<dbReference type="InterPro" id="IPR001087">
    <property type="entry name" value="GDSL"/>
</dbReference>
<dbReference type="SUPFAM" id="SSF52266">
    <property type="entry name" value="SGNH hydrolase"/>
    <property type="match status" value="1"/>
</dbReference>
<evidence type="ECO:0000313" key="5">
    <source>
        <dbReference type="Proteomes" id="UP000822688"/>
    </source>
</evidence>
<dbReference type="Pfam" id="PF00657">
    <property type="entry name" value="Lipase_GDSL"/>
    <property type="match status" value="1"/>
</dbReference>
<dbReference type="InterPro" id="IPR036514">
    <property type="entry name" value="SGNH_hydro_sf"/>
</dbReference>
<gene>
    <name evidence="4" type="ORF">KC19_1G264800</name>
</gene>
<dbReference type="Proteomes" id="UP000822688">
    <property type="component" value="Chromosome 1"/>
</dbReference>
<keyword evidence="5" id="KW-1185">Reference proteome</keyword>
<dbReference type="InterPro" id="IPR035669">
    <property type="entry name" value="SGNH_plant_lipase-like"/>
</dbReference>
<feature type="transmembrane region" description="Helical" evidence="3">
    <location>
        <begin position="6"/>
        <end position="24"/>
    </location>
</feature>
<dbReference type="PANTHER" id="PTHR45648:SF5">
    <property type="entry name" value="OS04G0577300 PROTEIN"/>
    <property type="match status" value="1"/>
</dbReference>
<evidence type="ECO:0000256" key="1">
    <source>
        <dbReference type="ARBA" id="ARBA00008668"/>
    </source>
</evidence>
<dbReference type="EMBL" id="CM026421">
    <property type="protein sequence ID" value="KAG0592587.1"/>
    <property type="molecule type" value="Genomic_DNA"/>
</dbReference>